<proteinExistence type="inferred from homology"/>
<sequence length="106" mass="11866">MSSEYVSPRVNSARLPDFVGRSVRLVGKVIRVDDNSNEMIVQASDSGEVKVKLLNDSSDVTSSYVEIIGTVLDVDTMKMMACIDMDLSIVDFVAEKWHDPRFSKMF</sequence>
<protein>
    <recommendedName>
        <fullName evidence="6">Replication factor A protein 3</fullName>
    </recommendedName>
</protein>
<dbReference type="GO" id="GO:0006298">
    <property type="term" value="P:mismatch repair"/>
    <property type="evidence" value="ECO:0007669"/>
    <property type="project" value="TreeGrafter"/>
</dbReference>
<dbReference type="Gene3D" id="2.40.50.140">
    <property type="entry name" value="Nucleic acid-binding proteins"/>
    <property type="match status" value="1"/>
</dbReference>
<evidence type="ECO:0000313" key="5">
    <source>
        <dbReference type="Proteomes" id="UP000309038"/>
    </source>
</evidence>
<dbReference type="GO" id="GO:0003684">
    <property type="term" value="F:damaged DNA binding"/>
    <property type="evidence" value="ECO:0007669"/>
    <property type="project" value="TreeGrafter"/>
</dbReference>
<dbReference type="GO" id="GO:0006289">
    <property type="term" value="P:nucleotide-excision repair"/>
    <property type="evidence" value="ECO:0007669"/>
    <property type="project" value="TreeGrafter"/>
</dbReference>
<dbReference type="GO" id="GO:0006284">
    <property type="term" value="P:base-excision repair"/>
    <property type="evidence" value="ECO:0007669"/>
    <property type="project" value="TreeGrafter"/>
</dbReference>
<dbReference type="Pfam" id="PF08661">
    <property type="entry name" value="Rep_fac-A_3"/>
    <property type="match status" value="1"/>
</dbReference>
<evidence type="ECO:0000313" key="4">
    <source>
        <dbReference type="EMBL" id="THH00873.1"/>
    </source>
</evidence>
<dbReference type="GO" id="GO:0006260">
    <property type="term" value="P:DNA replication"/>
    <property type="evidence" value="ECO:0007669"/>
    <property type="project" value="InterPro"/>
</dbReference>
<dbReference type="GO" id="GO:0003697">
    <property type="term" value="F:single-stranded DNA binding"/>
    <property type="evidence" value="ECO:0007669"/>
    <property type="project" value="TreeGrafter"/>
</dbReference>
<comment type="subcellular location">
    <subcellularLocation>
        <location evidence="1">Nucleus</location>
    </subcellularLocation>
</comment>
<reference evidence="4 5" key="1">
    <citation type="submission" date="2019-02" db="EMBL/GenBank/DDBJ databases">
        <title>Genome sequencing of the rare red list fungi Phlebia centrifuga.</title>
        <authorList>
            <person name="Buettner E."/>
            <person name="Kellner H."/>
        </authorList>
    </citation>
    <scope>NUCLEOTIDE SEQUENCE [LARGE SCALE GENOMIC DNA]</scope>
    <source>
        <strain evidence="4 5">DSM 108282</strain>
    </source>
</reference>
<dbReference type="InterPro" id="IPR012340">
    <property type="entry name" value="NA-bd_OB-fold"/>
</dbReference>
<dbReference type="PANTHER" id="PTHR15114">
    <property type="entry name" value="REPLICATION PROTEIN A3"/>
    <property type="match status" value="1"/>
</dbReference>
<dbReference type="PANTHER" id="PTHR15114:SF1">
    <property type="entry name" value="REPLICATION PROTEIN A 14 KDA SUBUNIT"/>
    <property type="match status" value="1"/>
</dbReference>
<dbReference type="SUPFAM" id="SSF50249">
    <property type="entry name" value="Nucleic acid-binding proteins"/>
    <property type="match status" value="1"/>
</dbReference>
<dbReference type="GO" id="GO:0005662">
    <property type="term" value="C:DNA replication factor A complex"/>
    <property type="evidence" value="ECO:0007669"/>
    <property type="project" value="TreeGrafter"/>
</dbReference>
<evidence type="ECO:0000256" key="2">
    <source>
        <dbReference type="ARBA" id="ARBA00009761"/>
    </source>
</evidence>
<dbReference type="Proteomes" id="UP000309038">
    <property type="component" value="Unassembled WGS sequence"/>
</dbReference>
<comment type="caution">
    <text evidence="4">The sequence shown here is derived from an EMBL/GenBank/DDBJ whole genome shotgun (WGS) entry which is preliminary data.</text>
</comment>
<organism evidence="4 5">
    <name type="scientific">Hermanssonia centrifuga</name>
    <dbReference type="NCBI Taxonomy" id="98765"/>
    <lineage>
        <taxon>Eukaryota</taxon>
        <taxon>Fungi</taxon>
        <taxon>Dikarya</taxon>
        <taxon>Basidiomycota</taxon>
        <taxon>Agaricomycotina</taxon>
        <taxon>Agaricomycetes</taxon>
        <taxon>Polyporales</taxon>
        <taxon>Meruliaceae</taxon>
        <taxon>Hermanssonia</taxon>
    </lineage>
</organism>
<dbReference type="GO" id="GO:0000724">
    <property type="term" value="P:double-strand break repair via homologous recombination"/>
    <property type="evidence" value="ECO:0007669"/>
    <property type="project" value="TreeGrafter"/>
</dbReference>
<dbReference type="AlphaFoldDB" id="A0A4V3XB69"/>
<evidence type="ECO:0000256" key="1">
    <source>
        <dbReference type="ARBA" id="ARBA00004123"/>
    </source>
</evidence>
<keyword evidence="5" id="KW-1185">Reference proteome</keyword>
<gene>
    <name evidence="4" type="ORF">EW026_g1747</name>
</gene>
<keyword evidence="3" id="KW-0539">Nucleus</keyword>
<accession>A0A4V3XB69</accession>
<dbReference type="InterPro" id="IPR013970">
    <property type="entry name" value="Rfa2"/>
</dbReference>
<evidence type="ECO:0000256" key="3">
    <source>
        <dbReference type="ARBA" id="ARBA00023242"/>
    </source>
</evidence>
<evidence type="ECO:0008006" key="6">
    <source>
        <dbReference type="Google" id="ProtNLM"/>
    </source>
</evidence>
<dbReference type="GO" id="GO:0035861">
    <property type="term" value="C:site of double-strand break"/>
    <property type="evidence" value="ECO:0007669"/>
    <property type="project" value="TreeGrafter"/>
</dbReference>
<name>A0A4V3XB69_9APHY</name>
<comment type="similarity">
    <text evidence="2">Belongs to the replication factor A protein 3 family.</text>
</comment>
<dbReference type="EMBL" id="SGPJ01000038">
    <property type="protein sequence ID" value="THH00873.1"/>
    <property type="molecule type" value="Genomic_DNA"/>
</dbReference>